<keyword evidence="7" id="KW-0210">Decarboxylase</keyword>
<dbReference type="Pfam" id="PF02776">
    <property type="entry name" value="TPP_enzyme_N"/>
    <property type="match status" value="1"/>
</dbReference>
<accession>A0A072PUC7</accession>
<evidence type="ECO:0000256" key="8">
    <source>
        <dbReference type="ARBA" id="ARBA00022842"/>
    </source>
</evidence>
<feature type="domain" description="Thiamine pyrophosphate enzyme TPP-binding" evidence="14">
    <location>
        <begin position="410"/>
        <end position="534"/>
    </location>
</feature>
<evidence type="ECO:0000256" key="6">
    <source>
        <dbReference type="ARBA" id="ARBA00022723"/>
    </source>
</evidence>
<evidence type="ECO:0000259" key="14">
    <source>
        <dbReference type="Pfam" id="PF02775"/>
    </source>
</evidence>
<dbReference type="GO" id="GO:0005829">
    <property type="term" value="C:cytosol"/>
    <property type="evidence" value="ECO:0007669"/>
    <property type="project" value="TreeGrafter"/>
</dbReference>
<dbReference type="PIRSF" id="PIRSF036565">
    <property type="entry name" value="Pyruvt_ip_decrb"/>
    <property type="match status" value="1"/>
</dbReference>
<comment type="caution">
    <text evidence="16">The sequence shown here is derived from an EMBL/GenBank/DDBJ whole genome shotgun (WGS) entry which is preliminary data.</text>
</comment>
<dbReference type="Gene3D" id="3.40.50.1220">
    <property type="entry name" value="TPP-binding domain"/>
    <property type="match status" value="1"/>
</dbReference>
<dbReference type="Gene3D" id="3.40.50.970">
    <property type="match status" value="2"/>
</dbReference>
<dbReference type="OrthoDB" id="308383at2759"/>
<comment type="cofactor">
    <cofactor evidence="11">
        <name>Mg(2+)</name>
        <dbReference type="ChEBI" id="CHEBI:18420"/>
    </cofactor>
    <text evidence="11">Binds 1 Mg(2+) per subunit.</text>
</comment>
<comment type="cofactor">
    <cofactor evidence="2">
        <name>thiamine diphosphate</name>
        <dbReference type="ChEBI" id="CHEBI:58937"/>
    </cofactor>
</comment>
<comment type="similarity">
    <text evidence="3 12">Belongs to the TPP enzyme family.</text>
</comment>
<dbReference type="FunFam" id="3.40.50.970:FF:000024">
    <property type="entry name" value="Pyruvate decarboxylase isozyme"/>
    <property type="match status" value="1"/>
</dbReference>
<keyword evidence="10" id="KW-0456">Lyase</keyword>
<dbReference type="GO" id="GO:0005634">
    <property type="term" value="C:nucleus"/>
    <property type="evidence" value="ECO:0007669"/>
    <property type="project" value="TreeGrafter"/>
</dbReference>
<evidence type="ECO:0000256" key="9">
    <source>
        <dbReference type="ARBA" id="ARBA00023052"/>
    </source>
</evidence>
<evidence type="ECO:0000259" key="13">
    <source>
        <dbReference type="Pfam" id="PF00205"/>
    </source>
</evidence>
<dbReference type="InterPro" id="IPR012000">
    <property type="entry name" value="Thiamin_PyroP_enz_cen_dom"/>
</dbReference>
<evidence type="ECO:0000256" key="2">
    <source>
        <dbReference type="ARBA" id="ARBA00001964"/>
    </source>
</evidence>
<dbReference type="InterPro" id="IPR011766">
    <property type="entry name" value="TPP_enzyme_TPP-bd"/>
</dbReference>
<dbReference type="GO" id="GO:0004737">
    <property type="term" value="F:pyruvate decarboxylase activity"/>
    <property type="evidence" value="ECO:0007669"/>
    <property type="project" value="UniProtKB-EC"/>
</dbReference>
<evidence type="ECO:0000256" key="1">
    <source>
        <dbReference type="ARBA" id="ARBA00001041"/>
    </source>
</evidence>
<evidence type="ECO:0000256" key="12">
    <source>
        <dbReference type="RuleBase" id="RU362132"/>
    </source>
</evidence>
<comment type="catalytic activity">
    <reaction evidence="1">
        <text>a 2-oxocarboxylate + H(+) = an aldehyde + CO2</text>
        <dbReference type="Rhea" id="RHEA:11628"/>
        <dbReference type="ChEBI" id="CHEBI:15378"/>
        <dbReference type="ChEBI" id="CHEBI:16526"/>
        <dbReference type="ChEBI" id="CHEBI:17478"/>
        <dbReference type="ChEBI" id="CHEBI:35179"/>
        <dbReference type="EC" id="4.1.1.1"/>
    </reaction>
</comment>
<feature type="domain" description="Thiamine pyrophosphate enzyme N-terminal TPP-binding" evidence="15">
    <location>
        <begin position="8"/>
        <end position="124"/>
    </location>
</feature>
<dbReference type="InterPro" id="IPR029035">
    <property type="entry name" value="DHS-like_NAD/FAD-binding_dom"/>
</dbReference>
<evidence type="ECO:0000256" key="11">
    <source>
        <dbReference type="PIRSR" id="PIRSR036565-2"/>
    </source>
</evidence>
<dbReference type="STRING" id="1182545.A0A072PUC7"/>
<evidence type="ECO:0000256" key="3">
    <source>
        <dbReference type="ARBA" id="ARBA00007812"/>
    </source>
</evidence>
<feature type="binding site" evidence="11">
    <location>
        <position position="480"/>
    </location>
    <ligand>
        <name>Mg(2+)</name>
        <dbReference type="ChEBI" id="CHEBI:18420"/>
    </ligand>
</feature>
<dbReference type="GeneID" id="25276385"/>
<dbReference type="InterPro" id="IPR047213">
    <property type="entry name" value="TPP_PYR_PDC_IPDC-like"/>
</dbReference>
<dbReference type="RefSeq" id="XP_013266051.1">
    <property type="nucleotide sequence ID" value="XM_013410597.1"/>
</dbReference>
<dbReference type="EC" id="4.1.1.1" evidence="4"/>
<dbReference type="CDD" id="cd07038">
    <property type="entry name" value="TPP_PYR_PDC_IPDC_like"/>
    <property type="match status" value="1"/>
</dbReference>
<dbReference type="Pfam" id="PF02775">
    <property type="entry name" value="TPP_enzyme_C"/>
    <property type="match status" value="1"/>
</dbReference>
<dbReference type="SUPFAM" id="SSF52467">
    <property type="entry name" value="DHS-like NAD/FAD-binding domain"/>
    <property type="match status" value="1"/>
</dbReference>
<keyword evidence="17" id="KW-1185">Reference proteome</keyword>
<keyword evidence="9 12" id="KW-0786">Thiamine pyrophosphate</keyword>
<dbReference type="HOGENOM" id="CLU_013748_0_2_1"/>
<dbReference type="AlphaFoldDB" id="A0A072PUC7"/>
<dbReference type="PANTHER" id="PTHR43452:SF3">
    <property type="entry name" value="TRANSAMINATED AMINO ACID DECARBOXYLASE"/>
    <property type="match status" value="1"/>
</dbReference>
<dbReference type="CDD" id="cd02005">
    <property type="entry name" value="TPP_PDC_IPDC"/>
    <property type="match status" value="1"/>
</dbReference>
<dbReference type="InterPro" id="IPR012110">
    <property type="entry name" value="PDC/IPDC-like"/>
</dbReference>
<sequence>MAGSTISMGQYLFRRIKELGTEHILGVPGDFNLTLLDEIYKVPGLNWVGCCNELNGAYAADGYTRIKGSPAALITTYAVGELSAMNGVAGAYAEHAGMIHIVGMPARQMQKNRVMLHHTMAPNMDHGIYIHMAAPIRKDHAFLMEDKTMAEDIDRVIVSCVQSRLPVYIYVPADVVSVQLDAKRLDTPLNTSITNPDSKTEDRIVETVLSLIEKASNPAILADVLSIRHGGLQLTKQLAELTSFPSYSTPLSKGVIDETKPYYNGCFNGRVSFPGVADGLESSDLVLNIGPLLSDSNTGGFTRYLNDENVVRLGHDFCQIKDEKFDNFHFLPILKRIVAELESYPQKFNVPRRSSKPKIEPPVLNKSDSGKIEQSFVWQRLGRFLKEDDIVLAESGTAQFGVPDSTFPPNIRYITQIFWSSIGFTVGACFGALVAAKELKHSGRVILIVGEGSLQMTVQEIGSYIRYGYKPIIFVINNDGYAIERAIHGPEQGYNDVSMLWDHQKMLEFFGAREATGIKAKSQSAKTVEELEAVLTDDHFGSCKDIQLCEIFMGKFDYPWRLSEQINIARERMKQAADASAAASVTG</sequence>
<evidence type="ECO:0000256" key="7">
    <source>
        <dbReference type="ARBA" id="ARBA00022793"/>
    </source>
</evidence>
<evidence type="ECO:0000313" key="16">
    <source>
        <dbReference type="EMBL" id="KEF63461.1"/>
    </source>
</evidence>
<dbReference type="GO" id="GO:0000949">
    <property type="term" value="P:aromatic amino acid family catabolic process to alcohol via Ehrlich pathway"/>
    <property type="evidence" value="ECO:0007669"/>
    <property type="project" value="TreeGrafter"/>
</dbReference>
<dbReference type="GO" id="GO:0030976">
    <property type="term" value="F:thiamine pyrophosphate binding"/>
    <property type="evidence" value="ECO:0007669"/>
    <property type="project" value="InterPro"/>
</dbReference>
<dbReference type="InterPro" id="IPR047214">
    <property type="entry name" value="TPP_PDC_IPDC"/>
</dbReference>
<feature type="binding site" evidence="11">
    <location>
        <position position="478"/>
    </location>
    <ligand>
        <name>Mg(2+)</name>
        <dbReference type="ChEBI" id="CHEBI:18420"/>
    </ligand>
</feature>
<dbReference type="InterPro" id="IPR012001">
    <property type="entry name" value="Thiamin_PyroP_enz_TPP-bd_dom"/>
</dbReference>
<dbReference type="GO" id="GO:0000287">
    <property type="term" value="F:magnesium ion binding"/>
    <property type="evidence" value="ECO:0007669"/>
    <property type="project" value="InterPro"/>
</dbReference>
<evidence type="ECO:0000256" key="10">
    <source>
        <dbReference type="ARBA" id="ARBA00023239"/>
    </source>
</evidence>
<gene>
    <name evidence="16" type="ORF">A1O9_01439</name>
</gene>
<evidence type="ECO:0000256" key="5">
    <source>
        <dbReference type="ARBA" id="ARBA00014422"/>
    </source>
</evidence>
<dbReference type="SUPFAM" id="SSF52518">
    <property type="entry name" value="Thiamin diphosphate-binding fold (THDP-binding)"/>
    <property type="match status" value="2"/>
</dbReference>
<feature type="domain" description="Thiamine pyrophosphate enzyme central" evidence="13">
    <location>
        <begin position="205"/>
        <end position="324"/>
    </location>
</feature>
<evidence type="ECO:0000313" key="17">
    <source>
        <dbReference type="Proteomes" id="UP000027920"/>
    </source>
</evidence>
<dbReference type="VEuPathDB" id="FungiDB:A1O9_01439"/>
<dbReference type="Proteomes" id="UP000027920">
    <property type="component" value="Unassembled WGS sequence"/>
</dbReference>
<dbReference type="InterPro" id="IPR029061">
    <property type="entry name" value="THDP-binding"/>
</dbReference>
<dbReference type="EMBL" id="AMGV01000001">
    <property type="protein sequence ID" value="KEF63461.1"/>
    <property type="molecule type" value="Genomic_DNA"/>
</dbReference>
<keyword evidence="8 11" id="KW-0460">Magnesium</keyword>
<dbReference type="FunFam" id="3.40.50.970:FF:000019">
    <property type="entry name" value="Pyruvate decarboxylase isozyme"/>
    <property type="match status" value="1"/>
</dbReference>
<name>A0A072PUC7_9EURO</name>
<evidence type="ECO:0000256" key="4">
    <source>
        <dbReference type="ARBA" id="ARBA00013202"/>
    </source>
</evidence>
<proteinExistence type="inferred from homology"/>
<dbReference type="PANTHER" id="PTHR43452">
    <property type="entry name" value="PYRUVATE DECARBOXYLASE"/>
    <property type="match status" value="1"/>
</dbReference>
<organism evidence="16 17">
    <name type="scientific">Exophiala aquamarina CBS 119918</name>
    <dbReference type="NCBI Taxonomy" id="1182545"/>
    <lineage>
        <taxon>Eukaryota</taxon>
        <taxon>Fungi</taxon>
        <taxon>Dikarya</taxon>
        <taxon>Ascomycota</taxon>
        <taxon>Pezizomycotina</taxon>
        <taxon>Eurotiomycetes</taxon>
        <taxon>Chaetothyriomycetidae</taxon>
        <taxon>Chaetothyriales</taxon>
        <taxon>Herpotrichiellaceae</taxon>
        <taxon>Exophiala</taxon>
    </lineage>
</organism>
<dbReference type="Pfam" id="PF00205">
    <property type="entry name" value="TPP_enzyme_M"/>
    <property type="match status" value="1"/>
</dbReference>
<keyword evidence="6 11" id="KW-0479">Metal-binding</keyword>
<reference evidence="16 17" key="1">
    <citation type="submission" date="2013-03" db="EMBL/GenBank/DDBJ databases">
        <title>The Genome Sequence of Exophiala aquamarina CBS 119918.</title>
        <authorList>
            <consortium name="The Broad Institute Genomics Platform"/>
            <person name="Cuomo C."/>
            <person name="de Hoog S."/>
            <person name="Gorbushina A."/>
            <person name="Walker B."/>
            <person name="Young S.K."/>
            <person name="Zeng Q."/>
            <person name="Gargeya S."/>
            <person name="Fitzgerald M."/>
            <person name="Haas B."/>
            <person name="Abouelleil A."/>
            <person name="Allen A.W."/>
            <person name="Alvarado L."/>
            <person name="Arachchi H.M."/>
            <person name="Berlin A.M."/>
            <person name="Chapman S.B."/>
            <person name="Gainer-Dewar J."/>
            <person name="Goldberg J."/>
            <person name="Griggs A."/>
            <person name="Gujja S."/>
            <person name="Hansen M."/>
            <person name="Howarth C."/>
            <person name="Imamovic A."/>
            <person name="Ireland A."/>
            <person name="Larimer J."/>
            <person name="McCowan C."/>
            <person name="Murphy C."/>
            <person name="Pearson M."/>
            <person name="Poon T.W."/>
            <person name="Priest M."/>
            <person name="Roberts A."/>
            <person name="Saif S."/>
            <person name="Shea T."/>
            <person name="Sisk P."/>
            <person name="Sykes S."/>
            <person name="Wortman J."/>
            <person name="Nusbaum C."/>
            <person name="Birren B."/>
        </authorList>
    </citation>
    <scope>NUCLEOTIDE SEQUENCE [LARGE SCALE GENOMIC DNA]</scope>
    <source>
        <strain evidence="16 17">CBS 119918</strain>
    </source>
</reference>
<evidence type="ECO:0000259" key="15">
    <source>
        <dbReference type="Pfam" id="PF02776"/>
    </source>
</evidence>
<protein>
    <recommendedName>
        <fullName evidence="5">Pyruvate decarboxylase</fullName>
        <ecNumber evidence="4">4.1.1.1</ecNumber>
    </recommendedName>
</protein>